<evidence type="ECO:0000256" key="1">
    <source>
        <dbReference type="ARBA" id="ARBA00004123"/>
    </source>
</evidence>
<dbReference type="InterPro" id="IPR009378">
    <property type="entry name" value="H2_N"/>
</dbReference>
<feature type="region of interest" description="Disordered" evidence="4">
    <location>
        <begin position="239"/>
        <end position="281"/>
    </location>
</feature>
<evidence type="ECO:0000259" key="6">
    <source>
        <dbReference type="Pfam" id="PF16858"/>
    </source>
</evidence>
<accession>A0A6A7FVC2</accession>
<comment type="subcellular location">
    <subcellularLocation>
        <location evidence="1">Nucleus</location>
    </subcellularLocation>
</comment>
<dbReference type="GO" id="GO:0005634">
    <property type="term" value="C:nucleus"/>
    <property type="evidence" value="ECO:0007669"/>
    <property type="project" value="UniProtKB-SubCell"/>
</dbReference>
<keyword evidence="3" id="KW-0539">Nucleus</keyword>
<feature type="region of interest" description="Disordered" evidence="4">
    <location>
        <begin position="98"/>
        <end position="118"/>
    </location>
</feature>
<feature type="compositionally biased region" description="Low complexity" evidence="4">
    <location>
        <begin position="732"/>
        <end position="746"/>
    </location>
</feature>
<comment type="similarity">
    <text evidence="2">Belongs to the CND2 H2 (condensin-2 subunit 2) family.</text>
</comment>
<proteinExistence type="evidence at transcript level"/>
<dbReference type="InterPro" id="IPR031737">
    <property type="entry name" value="CNDH2_C"/>
</dbReference>
<evidence type="ECO:0000256" key="2">
    <source>
        <dbReference type="ARBA" id="ARBA00007844"/>
    </source>
</evidence>
<dbReference type="GO" id="GO:0051306">
    <property type="term" value="P:mitotic sister chromatid separation"/>
    <property type="evidence" value="ECO:0007669"/>
    <property type="project" value="TreeGrafter"/>
</dbReference>
<dbReference type="InterPro" id="IPR031739">
    <property type="entry name" value="Ncaph2"/>
</dbReference>
<dbReference type="GO" id="GO:0000796">
    <property type="term" value="C:condensin complex"/>
    <property type="evidence" value="ECO:0007669"/>
    <property type="project" value="TreeGrafter"/>
</dbReference>
<protein>
    <submittedName>
        <fullName evidence="7">Condensin-2 complex subunit H2-like isoform X1</fullName>
    </submittedName>
</protein>
<organism evidence="7">
    <name type="scientific">Hirondellea gigas</name>
    <dbReference type="NCBI Taxonomy" id="1518452"/>
    <lineage>
        <taxon>Eukaryota</taxon>
        <taxon>Metazoa</taxon>
        <taxon>Ecdysozoa</taxon>
        <taxon>Arthropoda</taxon>
        <taxon>Crustacea</taxon>
        <taxon>Multicrustacea</taxon>
        <taxon>Malacostraca</taxon>
        <taxon>Eumalacostraca</taxon>
        <taxon>Peracarida</taxon>
        <taxon>Amphipoda</taxon>
        <taxon>Amphilochidea</taxon>
        <taxon>Lysianassida</taxon>
        <taxon>Lysianassidira</taxon>
        <taxon>Lysianassoidea</taxon>
        <taxon>Lysianassidae</taxon>
        <taxon>Hirondellea</taxon>
    </lineage>
</organism>
<evidence type="ECO:0000256" key="4">
    <source>
        <dbReference type="SAM" id="MobiDB-lite"/>
    </source>
</evidence>
<dbReference type="Pfam" id="PF06278">
    <property type="entry name" value="CNDH2_N"/>
    <property type="match status" value="1"/>
</dbReference>
<dbReference type="PANTHER" id="PTHR14324">
    <property type="entry name" value="CONDENSIN-2 COMPLEX SUBUNIT H2"/>
    <property type="match status" value="1"/>
</dbReference>
<reference evidence="7" key="1">
    <citation type="submission" date="2017-11" db="EMBL/GenBank/DDBJ databases">
        <title>The sensing device of the deep-sea amphipod.</title>
        <authorList>
            <person name="Kobayashi H."/>
            <person name="Nagahama T."/>
            <person name="Arai W."/>
            <person name="Sasagawa Y."/>
            <person name="Umeda M."/>
            <person name="Hayashi T."/>
            <person name="Nikaido I."/>
            <person name="Watanabe H."/>
            <person name="Oguri K."/>
            <person name="Kitazato H."/>
            <person name="Fujioka K."/>
            <person name="Kido Y."/>
            <person name="Takami H."/>
        </authorList>
    </citation>
    <scope>NUCLEOTIDE SEQUENCE</scope>
    <source>
        <tissue evidence="7">Whole body</tissue>
    </source>
</reference>
<feature type="region of interest" description="Disordered" evidence="4">
    <location>
        <begin position="461"/>
        <end position="510"/>
    </location>
</feature>
<feature type="domain" description="Condensin-2 complex subunit H2 C-terminal" evidence="6">
    <location>
        <begin position="528"/>
        <end position="658"/>
    </location>
</feature>
<feature type="region of interest" description="Disordered" evidence="4">
    <location>
        <begin position="663"/>
        <end position="746"/>
    </location>
</feature>
<feature type="compositionally biased region" description="Pro residues" evidence="4">
    <location>
        <begin position="262"/>
        <end position="273"/>
    </location>
</feature>
<evidence type="ECO:0000259" key="5">
    <source>
        <dbReference type="Pfam" id="PF06278"/>
    </source>
</evidence>
<dbReference type="EMBL" id="IACT01003283">
    <property type="protein sequence ID" value="LAC22531.1"/>
    <property type="molecule type" value="mRNA"/>
</dbReference>
<feature type="compositionally biased region" description="Basic residues" evidence="4">
    <location>
        <begin position="702"/>
        <end position="711"/>
    </location>
</feature>
<dbReference type="AlphaFoldDB" id="A0A6A7FVC2"/>
<sequence>MPLPSTQDLDPRFSVFLNPIRDLTKNWEVDIAKYLEEYLEDLAEIQITFDNGATTMNFVEAAMLIQGTATVYSKKVEFLWQMVLQMLELLSSKRKLDNNDGGDGAGTGTVANAGGKNKASQMDESVDFQRLDGIGEGRNITLKEDEEDELDEFGRKKLFAFLPATPLHLVEKESEKSKNRVNLFLNNMETIGGKDDFRLNRSYMTPSGLLCLDLPAELLLQEQQQIVTAHMANIEDMAAATDGDGGDAGDCAHQENTSLTPPCSPPPCSPPPLPDHDHDAPELDLPPLPALEAETDPVIEQPIDIKRNGLRRRATAEDIADAPIRLVERWQPMDPHQQVASPRPLRAGRIRRHLPCACHNAPPERARKRTKGGTDVKINGTGKLLAIDQHILKHLPDMDNNNINVADLVAASRGDIHTTLRDKVLEEETNRLALLKQINARGAGNAPQTMAEAFLQHAEAPTDDADDWPHAADHLSDGEDYGSEAAGALDLPDPHTGMLDDDGGGGPAGPNTATAALNDTLQYEPDGEYEALVQKWVAEYIVNAQDYIASSDLTRRVNRWRNRVAPVLVLEEARQSFDIHKYGSQILDAFPEDGTGQLIPFRAIVADQPRKEVARLFLSSLMLTNTYNVEPVQTEKGDLVMDCFSLRLLTRVRHHEQMQEYVAPSQHNTAAETIGQRRPTAGAASIGRKHARVPQRREKACKSKGKGRNKRPTPPSTSETDSDSSIEECIPRSGSSSRGNNNNNSGGVTNCLSEPLDVVKIGGIIEGLDAGGVTASVNDTRSLNELSLLPPQD</sequence>
<name>A0A6A7FVC2_9CRUS</name>
<dbReference type="GO" id="GO:0010032">
    <property type="term" value="P:meiotic chromosome condensation"/>
    <property type="evidence" value="ECO:0007669"/>
    <property type="project" value="TreeGrafter"/>
</dbReference>
<dbReference type="GO" id="GO:0003682">
    <property type="term" value="F:chromatin binding"/>
    <property type="evidence" value="ECO:0007669"/>
    <property type="project" value="TreeGrafter"/>
</dbReference>
<dbReference type="Pfam" id="PF16858">
    <property type="entry name" value="CNDH2_C"/>
    <property type="match status" value="1"/>
</dbReference>
<evidence type="ECO:0000313" key="7">
    <source>
        <dbReference type="EMBL" id="LAC22531.1"/>
    </source>
</evidence>
<feature type="compositionally biased region" description="Basic and acidic residues" evidence="4">
    <location>
        <begin position="467"/>
        <end position="477"/>
    </location>
</feature>
<evidence type="ECO:0000256" key="3">
    <source>
        <dbReference type="ARBA" id="ARBA00023242"/>
    </source>
</evidence>
<dbReference type="PANTHER" id="PTHR14324:SF3">
    <property type="entry name" value="CONDENSIN-2 COMPLEX SUBUNIT H2"/>
    <property type="match status" value="1"/>
</dbReference>
<feature type="domain" description="Condensin II complex subunit H2 N-terminal" evidence="5">
    <location>
        <begin position="12"/>
        <end position="110"/>
    </location>
</feature>